<dbReference type="Proteomes" id="UP000824120">
    <property type="component" value="Chromosome 6"/>
</dbReference>
<accession>A0A9J5YUH6</accession>
<protein>
    <submittedName>
        <fullName evidence="1">Uncharacterized protein</fullName>
    </submittedName>
</protein>
<comment type="caution">
    <text evidence="1">The sequence shown here is derived from an EMBL/GenBank/DDBJ whole genome shotgun (WGS) entry which is preliminary data.</text>
</comment>
<proteinExistence type="predicted"/>
<evidence type="ECO:0000313" key="2">
    <source>
        <dbReference type="Proteomes" id="UP000824120"/>
    </source>
</evidence>
<evidence type="ECO:0000313" key="1">
    <source>
        <dbReference type="EMBL" id="KAG5603424.1"/>
    </source>
</evidence>
<name>A0A9J5YUH6_SOLCO</name>
<gene>
    <name evidence="1" type="ORF">H5410_034794</name>
</gene>
<dbReference type="EMBL" id="JACXVP010000006">
    <property type="protein sequence ID" value="KAG5603424.1"/>
    <property type="molecule type" value="Genomic_DNA"/>
</dbReference>
<dbReference type="AlphaFoldDB" id="A0A9J5YUH6"/>
<organism evidence="1 2">
    <name type="scientific">Solanum commersonii</name>
    <name type="common">Commerson's wild potato</name>
    <name type="synonym">Commerson's nightshade</name>
    <dbReference type="NCBI Taxonomy" id="4109"/>
    <lineage>
        <taxon>Eukaryota</taxon>
        <taxon>Viridiplantae</taxon>
        <taxon>Streptophyta</taxon>
        <taxon>Embryophyta</taxon>
        <taxon>Tracheophyta</taxon>
        <taxon>Spermatophyta</taxon>
        <taxon>Magnoliopsida</taxon>
        <taxon>eudicotyledons</taxon>
        <taxon>Gunneridae</taxon>
        <taxon>Pentapetalae</taxon>
        <taxon>asterids</taxon>
        <taxon>lamiids</taxon>
        <taxon>Solanales</taxon>
        <taxon>Solanaceae</taxon>
        <taxon>Solanoideae</taxon>
        <taxon>Solaneae</taxon>
        <taxon>Solanum</taxon>
    </lineage>
</organism>
<reference evidence="1 2" key="1">
    <citation type="submission" date="2020-09" db="EMBL/GenBank/DDBJ databases">
        <title>De no assembly of potato wild relative species, Solanum commersonii.</title>
        <authorList>
            <person name="Cho K."/>
        </authorList>
    </citation>
    <scope>NUCLEOTIDE SEQUENCE [LARGE SCALE GENOMIC DNA]</scope>
    <source>
        <strain evidence="1">LZ3.2</strain>
        <tissue evidence="1">Leaf</tissue>
    </source>
</reference>
<sequence length="73" mass="8229">MAITSSSGRFRVTSRYGRKALGMIFQTPLSLRDFEFKSGFTLGLGETRKEEKGEKCSRFAQDSSRLPCGFRRG</sequence>
<keyword evidence="2" id="KW-1185">Reference proteome</keyword>